<dbReference type="SUPFAM" id="SSF46938">
    <property type="entry name" value="CRAL/TRIO N-terminal domain"/>
    <property type="match status" value="1"/>
</dbReference>
<dbReference type="CDD" id="cd00170">
    <property type="entry name" value="SEC14"/>
    <property type="match status" value="1"/>
</dbReference>
<evidence type="ECO:0000256" key="7">
    <source>
        <dbReference type="ARBA" id="ARBA00022723"/>
    </source>
</evidence>
<evidence type="ECO:0000256" key="16">
    <source>
        <dbReference type="SAM" id="MobiDB-lite"/>
    </source>
</evidence>
<evidence type="ECO:0000256" key="9">
    <source>
        <dbReference type="ARBA" id="ARBA00022848"/>
    </source>
</evidence>
<protein>
    <recommendedName>
        <fullName evidence="15">Phosphatidylinositol transfer protein SFH5</fullName>
        <shortName evidence="15">PITP SFH5</shortName>
    </recommendedName>
</protein>
<evidence type="ECO:0000313" key="18">
    <source>
        <dbReference type="EMBL" id="TXT06145.1"/>
    </source>
</evidence>
<keyword evidence="19" id="KW-1185">Reference proteome</keyword>
<dbReference type="GO" id="GO:0008526">
    <property type="term" value="F:phosphatidylinositol transfer activity"/>
    <property type="evidence" value="ECO:0007669"/>
    <property type="project" value="UniProtKB-UniRule"/>
</dbReference>
<evidence type="ECO:0000259" key="17">
    <source>
        <dbReference type="PROSITE" id="PS50191"/>
    </source>
</evidence>
<dbReference type="AlphaFoldDB" id="A0A7D8Z0M5"/>
<keyword evidence="12 15" id="KW-0472">Membrane</keyword>
<dbReference type="GO" id="GO:0017157">
    <property type="term" value="P:regulation of exocytosis"/>
    <property type="evidence" value="ECO:0007669"/>
    <property type="project" value="TreeGrafter"/>
</dbReference>
<dbReference type="Proteomes" id="UP000473826">
    <property type="component" value="Unassembled WGS sequence"/>
</dbReference>
<dbReference type="InterPro" id="IPR036865">
    <property type="entry name" value="CRAL-TRIO_dom_sf"/>
</dbReference>
<comment type="caution">
    <text evidence="18">The sequence shown here is derived from an EMBL/GenBank/DDBJ whole genome shotgun (WGS) entry which is preliminary data.</text>
</comment>
<dbReference type="InterPro" id="IPR042938">
    <property type="entry name" value="Sfh5"/>
</dbReference>
<dbReference type="Gene3D" id="3.40.525.10">
    <property type="entry name" value="CRAL-TRIO lipid binding domain"/>
    <property type="match status" value="1"/>
</dbReference>
<comment type="subcellular location">
    <subcellularLocation>
        <location evidence="15">Cytoplasm</location>
    </subcellularLocation>
    <subcellularLocation>
        <location evidence="2 15">Endoplasmic reticulum membrane</location>
        <topology evidence="2 15">Peripheral membrane protein</topology>
    </subcellularLocation>
    <subcellularLocation>
        <location evidence="15">Microsome membrane</location>
        <topology evidence="15">Peripheral membrane protein</topology>
    </subcellularLocation>
</comment>
<evidence type="ECO:0000256" key="14">
    <source>
        <dbReference type="ARBA" id="ARBA00024180"/>
    </source>
</evidence>
<evidence type="ECO:0000256" key="13">
    <source>
        <dbReference type="ARBA" id="ARBA00024146"/>
    </source>
</evidence>
<dbReference type="InterPro" id="IPR001251">
    <property type="entry name" value="CRAL-TRIO_dom"/>
</dbReference>
<dbReference type="GO" id="GO:0005829">
    <property type="term" value="C:cytosol"/>
    <property type="evidence" value="ECO:0007669"/>
    <property type="project" value="TreeGrafter"/>
</dbReference>
<reference evidence="18 19" key="1">
    <citation type="journal article" date="2019" name="PLoS Genet.">
        <title>Convergent evolution of linked mating-type loci in basidiomycete fungi.</title>
        <authorList>
            <person name="Sun S."/>
            <person name="Coelho M.A."/>
            <person name="Heitman J."/>
            <person name="Nowrousian M."/>
        </authorList>
    </citation>
    <scope>NUCLEOTIDE SEQUENCE [LARGE SCALE GENOMIC DNA]</scope>
    <source>
        <strain evidence="18 19">CBS 4282</strain>
    </source>
</reference>
<comment type="function">
    <text evidence="14">Non-classical phosphatidylinositol (PtdIns) transfer protein (PITP), which exhibits PtdIns-binding/transfer activity in the absence of detectable PtdCho-binding/transfer activity. Regulates PtdIns(4,5)P2 homeostasis at the plasma membrane. Heme-binding protein that may play a role in organic oxidant-induced stress responses.</text>
</comment>
<evidence type="ECO:0000256" key="5">
    <source>
        <dbReference type="ARBA" id="ARBA00022490"/>
    </source>
</evidence>
<dbReference type="GO" id="GO:0046872">
    <property type="term" value="F:metal ion binding"/>
    <property type="evidence" value="ECO:0007669"/>
    <property type="project" value="UniProtKB-KW"/>
</dbReference>
<keyword evidence="10" id="KW-0408">Iron</keyword>
<dbReference type="Pfam" id="PF00650">
    <property type="entry name" value="CRAL_TRIO"/>
    <property type="match status" value="1"/>
</dbReference>
<keyword evidence="6" id="KW-0349">Heme</keyword>
<gene>
    <name evidence="18" type="ORF">VHUM_03618</name>
</gene>
<dbReference type="GO" id="GO:0032541">
    <property type="term" value="C:cortical endoplasmic reticulum"/>
    <property type="evidence" value="ECO:0007669"/>
    <property type="project" value="TreeGrafter"/>
</dbReference>
<evidence type="ECO:0000256" key="2">
    <source>
        <dbReference type="ARBA" id="ARBA00004406"/>
    </source>
</evidence>
<comment type="cofactor">
    <cofactor evidence="1">
        <name>heme b</name>
        <dbReference type="ChEBI" id="CHEBI:60344"/>
    </cofactor>
</comment>
<dbReference type="GO" id="GO:0005886">
    <property type="term" value="C:plasma membrane"/>
    <property type="evidence" value="ECO:0007669"/>
    <property type="project" value="TreeGrafter"/>
</dbReference>
<evidence type="ECO:0000256" key="15">
    <source>
        <dbReference type="RuleBase" id="RU367059"/>
    </source>
</evidence>
<evidence type="ECO:0000256" key="4">
    <source>
        <dbReference type="ARBA" id="ARBA00022448"/>
    </source>
</evidence>
<dbReference type="GO" id="GO:0005789">
    <property type="term" value="C:endoplasmic reticulum membrane"/>
    <property type="evidence" value="ECO:0007669"/>
    <property type="project" value="UniProtKB-SubCell"/>
</dbReference>
<evidence type="ECO:0000256" key="1">
    <source>
        <dbReference type="ARBA" id="ARBA00001970"/>
    </source>
</evidence>
<keyword evidence="7" id="KW-0479">Metal-binding</keyword>
<dbReference type="GO" id="GO:0043001">
    <property type="term" value="P:Golgi to plasma membrane protein transport"/>
    <property type="evidence" value="ECO:0007669"/>
    <property type="project" value="TreeGrafter"/>
</dbReference>
<feature type="region of interest" description="Disordered" evidence="16">
    <location>
        <begin position="1"/>
        <end position="51"/>
    </location>
</feature>
<accession>A0A7D8Z0M5</accession>
<proteinExistence type="inferred from homology"/>
<keyword evidence="9 15" id="KW-0492">Microsome</keyword>
<evidence type="ECO:0000256" key="11">
    <source>
        <dbReference type="ARBA" id="ARBA00023055"/>
    </source>
</evidence>
<sequence>MSAETTTTTTKATDTASEVAPAAAPAAAATDVGAEVAAAAPETAAQTQTAEPVAVATEPVAAAEPAAVSAVADEATPVAAATAVADPAPAPAVAAPEPDTAVAAPAPAWELTPDTPLASLFARLPDLLTAAGHTHIWGVTLSPATPAAFSTLLVLQKYLRSVANDVDAAAAALEKTLKWRKEFGLDAGADTREYGPDFEGLGYVSTVGVGKGQREVVTWNVYGAVKDLGVTFGDLDRFLHWRVALMERAVAKLDLAHTTTPIPNYGEGDDPHRLAQVHVYDGVSFLRMDPHVKAASKATIELMAAHYPETLSRKFFVGVPLLMSWVFSAVRLFISAETAKKFVVISYGANLAAELGDRADVPKQFGGEAGSLGELEARDAKVVA</sequence>
<name>A0A7D8Z0M5_VANHU</name>
<dbReference type="InterPro" id="IPR036273">
    <property type="entry name" value="CRAL/TRIO_N_dom_sf"/>
</dbReference>
<evidence type="ECO:0000256" key="12">
    <source>
        <dbReference type="ARBA" id="ARBA00023136"/>
    </source>
</evidence>
<dbReference type="PANTHER" id="PTHR47669">
    <property type="entry name" value="PHOSPHATIDYLINOSITOL TRANSFER PROTEIN SFH5"/>
    <property type="match status" value="1"/>
</dbReference>
<evidence type="ECO:0000256" key="8">
    <source>
        <dbReference type="ARBA" id="ARBA00022824"/>
    </source>
</evidence>
<keyword evidence="11 15" id="KW-0445">Lipid transport</keyword>
<keyword evidence="5 15" id="KW-0963">Cytoplasm</keyword>
<keyword evidence="8 15" id="KW-0256">Endoplasmic reticulum</keyword>
<feature type="domain" description="CRAL-TRIO" evidence="17">
    <location>
        <begin position="236"/>
        <end position="373"/>
    </location>
</feature>
<evidence type="ECO:0000256" key="3">
    <source>
        <dbReference type="ARBA" id="ARBA00006667"/>
    </source>
</evidence>
<evidence type="ECO:0000256" key="10">
    <source>
        <dbReference type="ARBA" id="ARBA00023004"/>
    </source>
</evidence>
<comment type="similarity">
    <text evidence="3 15">Belongs to the SFH5 family.</text>
</comment>
<dbReference type="SUPFAM" id="SSF52087">
    <property type="entry name" value="CRAL/TRIO domain"/>
    <property type="match status" value="1"/>
</dbReference>
<dbReference type="PROSITE" id="PS50191">
    <property type="entry name" value="CRAL_TRIO"/>
    <property type="match status" value="1"/>
</dbReference>
<dbReference type="EMBL" id="QKWK01000010">
    <property type="protein sequence ID" value="TXT06145.1"/>
    <property type="molecule type" value="Genomic_DNA"/>
</dbReference>
<dbReference type="SMART" id="SM00516">
    <property type="entry name" value="SEC14"/>
    <property type="match status" value="1"/>
</dbReference>
<keyword evidence="4 15" id="KW-0813">Transport</keyword>
<comment type="catalytic activity">
    <reaction evidence="13">
        <text>a 1,2-diacyl-sn-glycero-3-phospho-(1D-myo-inositol)(in) = a 1,2-diacyl-sn-glycero-3-phospho-(1D-myo-inositol)(out)</text>
        <dbReference type="Rhea" id="RHEA:38691"/>
        <dbReference type="ChEBI" id="CHEBI:57880"/>
    </reaction>
    <physiologicalReaction direction="left-to-right" evidence="13">
        <dbReference type="Rhea" id="RHEA:38692"/>
    </physiologicalReaction>
</comment>
<dbReference type="OrthoDB" id="75724at2759"/>
<organism evidence="18 19">
    <name type="scientific">Vanrija humicola</name>
    <name type="common">Yeast</name>
    <name type="synonym">Cryptococcus humicola</name>
    <dbReference type="NCBI Taxonomy" id="5417"/>
    <lineage>
        <taxon>Eukaryota</taxon>
        <taxon>Fungi</taxon>
        <taxon>Dikarya</taxon>
        <taxon>Basidiomycota</taxon>
        <taxon>Agaricomycotina</taxon>
        <taxon>Tremellomycetes</taxon>
        <taxon>Trichosporonales</taxon>
        <taxon>Trichosporonaceae</taxon>
        <taxon>Vanrija</taxon>
    </lineage>
</organism>
<dbReference type="PANTHER" id="PTHR47669:SF1">
    <property type="entry name" value="PHOSPHATIDYLINOSITOL TRANSFER PROTEIN SFH5"/>
    <property type="match status" value="1"/>
</dbReference>
<evidence type="ECO:0000256" key="6">
    <source>
        <dbReference type="ARBA" id="ARBA00022617"/>
    </source>
</evidence>
<evidence type="ECO:0000313" key="19">
    <source>
        <dbReference type="Proteomes" id="UP000473826"/>
    </source>
</evidence>